<dbReference type="Gene3D" id="3.30.470.160">
    <property type="entry name" value="Inositol polyphosphate kinase"/>
    <property type="match status" value="1"/>
</dbReference>
<evidence type="ECO:0000256" key="2">
    <source>
        <dbReference type="ARBA" id="ARBA00022679"/>
    </source>
</evidence>
<evidence type="ECO:0000256" key="1">
    <source>
        <dbReference type="ARBA" id="ARBA00007374"/>
    </source>
</evidence>
<gene>
    <name evidence="5" type="primary">ORF83587</name>
</gene>
<dbReference type="Pfam" id="PF03770">
    <property type="entry name" value="IPK"/>
    <property type="match status" value="1"/>
</dbReference>
<keyword evidence="2 4" id="KW-0808">Transferase</keyword>
<dbReference type="GO" id="GO:0000828">
    <property type="term" value="F:inositol hexakisphosphate kinase activity"/>
    <property type="evidence" value="ECO:0007669"/>
    <property type="project" value="TreeGrafter"/>
</dbReference>
<dbReference type="GO" id="GO:0005634">
    <property type="term" value="C:nucleus"/>
    <property type="evidence" value="ECO:0007669"/>
    <property type="project" value="TreeGrafter"/>
</dbReference>
<evidence type="ECO:0000313" key="5">
    <source>
        <dbReference type="EMBL" id="CEK72706.1"/>
    </source>
</evidence>
<keyword evidence="3 4" id="KW-0418">Kinase</keyword>
<dbReference type="EC" id="2.7.-.-" evidence="4"/>
<dbReference type="GO" id="GO:0046854">
    <property type="term" value="P:phosphatidylinositol phosphate biosynthetic process"/>
    <property type="evidence" value="ECO:0007669"/>
    <property type="project" value="TreeGrafter"/>
</dbReference>
<sequence length="492" mass="56012">MPWQPAPGTQPLAPFDHQVAGQSSMLRYDKTTVCKPLIAREHFLYKTLPQELKEFTPEYRGEIEVQLIEEDGYIQLYGLCVNDETNEDRCSCSSAPGNHCRKQMEAAYKETSIKDRSTVRVLRSGSYEVSLSTDEVFYAAGSNPDHPNAHNLNPWSLKNHKRLLDKMRKSEYRDNKIRFILLKNVVADFLHPCILDLKIGSRLHGDDASSVKVASQSEKCRRTTSSTLGIRLCGMQVYQVDSSAYHSIDKYHGRTLNNESFRDMLYNFLHNGTRFRSELIQPIVSRLSQLIDCLEKLHSFRFYASSLLIIYDGDVALPAECQDVQTQLAAPDNTDNLTSVTNVTERSRCFSESCQTVDRQSEKHAHCFSESCQTGDQQFEKHAHFFKERCQCLEEQPSESRHSFNQWATSIGKHPDEVCSNCRSISCSSSLHVCSCSQPVELEHNMFESSSANIVKDVQILNRESSSFSVSSHVEMDTHHPTIHESLLDTHH</sequence>
<name>A0A0B6ZXX1_9EUPU</name>
<dbReference type="InterPro" id="IPR005522">
    <property type="entry name" value="IPK"/>
</dbReference>
<dbReference type="EMBL" id="HACG01025841">
    <property type="protein sequence ID" value="CEK72706.1"/>
    <property type="molecule type" value="Transcribed_RNA"/>
</dbReference>
<dbReference type="GO" id="GO:0005737">
    <property type="term" value="C:cytoplasm"/>
    <property type="evidence" value="ECO:0007669"/>
    <property type="project" value="TreeGrafter"/>
</dbReference>
<dbReference type="PANTHER" id="PTHR12400:SF21">
    <property type="entry name" value="KINASE"/>
    <property type="match status" value="1"/>
</dbReference>
<evidence type="ECO:0000256" key="4">
    <source>
        <dbReference type="RuleBase" id="RU363090"/>
    </source>
</evidence>
<protein>
    <recommendedName>
        <fullName evidence="4">Kinase</fullName>
        <ecNumber evidence="4">2.7.-.-</ecNumber>
    </recommendedName>
</protein>
<proteinExistence type="inferred from homology"/>
<reference evidence="5" key="1">
    <citation type="submission" date="2014-12" db="EMBL/GenBank/DDBJ databases">
        <title>Insight into the proteome of Arion vulgaris.</title>
        <authorList>
            <person name="Aradska J."/>
            <person name="Bulat T."/>
            <person name="Smidak R."/>
            <person name="Sarate P."/>
            <person name="Gangsoo J."/>
            <person name="Sialana F."/>
            <person name="Bilban M."/>
            <person name="Lubec G."/>
        </authorList>
    </citation>
    <scope>NUCLEOTIDE SEQUENCE</scope>
    <source>
        <tissue evidence="5">Skin</tissue>
    </source>
</reference>
<organism evidence="5">
    <name type="scientific">Arion vulgaris</name>
    <dbReference type="NCBI Taxonomy" id="1028688"/>
    <lineage>
        <taxon>Eukaryota</taxon>
        <taxon>Metazoa</taxon>
        <taxon>Spiralia</taxon>
        <taxon>Lophotrochozoa</taxon>
        <taxon>Mollusca</taxon>
        <taxon>Gastropoda</taxon>
        <taxon>Heterobranchia</taxon>
        <taxon>Euthyneura</taxon>
        <taxon>Panpulmonata</taxon>
        <taxon>Eupulmonata</taxon>
        <taxon>Stylommatophora</taxon>
        <taxon>Helicina</taxon>
        <taxon>Arionoidea</taxon>
        <taxon>Arionidae</taxon>
        <taxon>Arion</taxon>
    </lineage>
</organism>
<dbReference type="InterPro" id="IPR038286">
    <property type="entry name" value="IPK_sf"/>
</dbReference>
<comment type="similarity">
    <text evidence="1 4">Belongs to the inositol phosphokinase (IPK) family.</text>
</comment>
<evidence type="ECO:0000256" key="3">
    <source>
        <dbReference type="ARBA" id="ARBA00022777"/>
    </source>
</evidence>
<dbReference type="GO" id="GO:0032958">
    <property type="term" value="P:inositol phosphate biosynthetic process"/>
    <property type="evidence" value="ECO:0007669"/>
    <property type="project" value="InterPro"/>
</dbReference>
<dbReference type="AlphaFoldDB" id="A0A0B6ZXX1"/>
<dbReference type="PANTHER" id="PTHR12400">
    <property type="entry name" value="INOSITOL POLYPHOSPHATE KINASE"/>
    <property type="match status" value="1"/>
</dbReference>
<feature type="non-terminal residue" evidence="5">
    <location>
        <position position="492"/>
    </location>
</feature>
<dbReference type="SUPFAM" id="SSF56104">
    <property type="entry name" value="SAICAR synthase-like"/>
    <property type="match status" value="1"/>
</dbReference>
<accession>A0A0B6ZXX1</accession>